<accession>A0AAV4AXL8</accession>
<comment type="similarity">
    <text evidence="2">Belongs to the granulin family.</text>
</comment>
<evidence type="ECO:0000256" key="2">
    <source>
        <dbReference type="ARBA" id="ARBA00010093"/>
    </source>
</evidence>
<dbReference type="PANTHER" id="PTHR12274:SF3">
    <property type="entry name" value="PROGRANULIN"/>
    <property type="match status" value="1"/>
</dbReference>
<organism evidence="6 7">
    <name type="scientific">Plakobranchus ocellatus</name>
    <dbReference type="NCBI Taxonomy" id="259542"/>
    <lineage>
        <taxon>Eukaryota</taxon>
        <taxon>Metazoa</taxon>
        <taxon>Spiralia</taxon>
        <taxon>Lophotrochozoa</taxon>
        <taxon>Mollusca</taxon>
        <taxon>Gastropoda</taxon>
        <taxon>Heterobranchia</taxon>
        <taxon>Euthyneura</taxon>
        <taxon>Panpulmonata</taxon>
        <taxon>Sacoglossa</taxon>
        <taxon>Placobranchoidea</taxon>
        <taxon>Plakobranchidae</taxon>
        <taxon>Plakobranchus</taxon>
    </lineage>
</organism>
<dbReference type="AlphaFoldDB" id="A0AAV4AXL8"/>
<evidence type="ECO:0000259" key="5">
    <source>
        <dbReference type="PROSITE" id="PS00799"/>
    </source>
</evidence>
<dbReference type="Gene3D" id="2.10.25.160">
    <property type="entry name" value="Granulin"/>
    <property type="match status" value="1"/>
</dbReference>
<protein>
    <submittedName>
        <fullName evidence="6">Granulins-like</fullName>
    </submittedName>
</protein>
<dbReference type="GO" id="GO:0005576">
    <property type="term" value="C:extracellular region"/>
    <property type="evidence" value="ECO:0007669"/>
    <property type="project" value="UniProtKB-SubCell"/>
</dbReference>
<evidence type="ECO:0000313" key="7">
    <source>
        <dbReference type="Proteomes" id="UP000735302"/>
    </source>
</evidence>
<dbReference type="InterPro" id="IPR037277">
    <property type="entry name" value="Granulin_sf"/>
</dbReference>
<name>A0AAV4AXL8_9GAST</name>
<dbReference type="SMART" id="SM00277">
    <property type="entry name" value="GRAN"/>
    <property type="match status" value="1"/>
</dbReference>
<evidence type="ECO:0000256" key="3">
    <source>
        <dbReference type="ARBA" id="ARBA00022525"/>
    </source>
</evidence>
<dbReference type="Proteomes" id="UP000735302">
    <property type="component" value="Unassembled WGS sequence"/>
</dbReference>
<dbReference type="EMBL" id="BLXT01004325">
    <property type="protein sequence ID" value="GFO11550.1"/>
    <property type="molecule type" value="Genomic_DNA"/>
</dbReference>
<dbReference type="Pfam" id="PF00396">
    <property type="entry name" value="Granulin"/>
    <property type="match status" value="1"/>
</dbReference>
<gene>
    <name evidence="6" type="ORF">PoB_003805500</name>
</gene>
<reference evidence="6 7" key="1">
    <citation type="journal article" date="2021" name="Elife">
        <title>Chloroplast acquisition without the gene transfer in kleptoplastic sea slugs, Plakobranchus ocellatus.</title>
        <authorList>
            <person name="Maeda T."/>
            <person name="Takahashi S."/>
            <person name="Yoshida T."/>
            <person name="Shimamura S."/>
            <person name="Takaki Y."/>
            <person name="Nagai Y."/>
            <person name="Toyoda A."/>
            <person name="Suzuki Y."/>
            <person name="Arimoto A."/>
            <person name="Ishii H."/>
            <person name="Satoh N."/>
            <person name="Nishiyama T."/>
            <person name="Hasebe M."/>
            <person name="Maruyama T."/>
            <person name="Minagawa J."/>
            <person name="Obokata J."/>
            <person name="Shigenobu S."/>
        </authorList>
    </citation>
    <scope>NUCLEOTIDE SEQUENCE [LARGE SCALE GENOMIC DNA]</scope>
</reference>
<dbReference type="PROSITE" id="PS00799">
    <property type="entry name" value="GRANULINS"/>
    <property type="match status" value="1"/>
</dbReference>
<proteinExistence type="inferred from homology"/>
<keyword evidence="4" id="KW-1015">Disulfide bond</keyword>
<comment type="subcellular location">
    <subcellularLocation>
        <location evidence="1">Secreted</location>
    </subcellularLocation>
</comment>
<dbReference type="InterPro" id="IPR039036">
    <property type="entry name" value="Granulin_fam"/>
</dbReference>
<comment type="caution">
    <text evidence="6">The sequence shown here is derived from an EMBL/GenBank/DDBJ whole genome shotgun (WGS) entry which is preliminary data.</text>
</comment>
<dbReference type="SUPFAM" id="SSF57277">
    <property type="entry name" value="Granulin repeat"/>
    <property type="match status" value="1"/>
</dbReference>
<keyword evidence="7" id="KW-1185">Reference proteome</keyword>
<evidence type="ECO:0000313" key="6">
    <source>
        <dbReference type="EMBL" id="GFO11550.1"/>
    </source>
</evidence>
<dbReference type="InterPro" id="IPR000118">
    <property type="entry name" value="Granulin"/>
</dbReference>
<keyword evidence="3" id="KW-0964">Secreted</keyword>
<evidence type="ECO:0000256" key="4">
    <source>
        <dbReference type="ARBA" id="ARBA00023157"/>
    </source>
</evidence>
<dbReference type="PANTHER" id="PTHR12274">
    <property type="entry name" value="GRANULIN"/>
    <property type="match status" value="1"/>
</dbReference>
<sequence>MTILFILLISCVTCDRFVTGVASTPRRLSAAEQVSDGESSSLVPCPGHHTYCRNDQTCCENTSGGYGCCPFPNAVCCLDRIHCCPSTKICDLSALACVKPHQSVSARSFFQSLISDLPPV</sequence>
<evidence type="ECO:0000256" key="1">
    <source>
        <dbReference type="ARBA" id="ARBA00004613"/>
    </source>
</evidence>
<feature type="domain" description="Granulins" evidence="5">
    <location>
        <begin position="77"/>
        <end position="90"/>
    </location>
</feature>